<dbReference type="RefSeq" id="XP_040670163.1">
    <property type="nucleotide sequence ID" value="XM_040810396.1"/>
</dbReference>
<reference evidence="3" key="1">
    <citation type="journal article" date="2017" name="Genome Biol.">
        <title>Comparative genomics reveals high biological diversity and specific adaptations in the industrially and medically important fungal genus Aspergillus.</title>
        <authorList>
            <person name="de Vries R.P."/>
            <person name="Riley R."/>
            <person name="Wiebenga A."/>
            <person name="Aguilar-Osorio G."/>
            <person name="Amillis S."/>
            <person name="Uchima C.A."/>
            <person name="Anderluh G."/>
            <person name="Asadollahi M."/>
            <person name="Askin M."/>
            <person name="Barry K."/>
            <person name="Battaglia E."/>
            <person name="Bayram O."/>
            <person name="Benocci T."/>
            <person name="Braus-Stromeyer S.A."/>
            <person name="Caldana C."/>
            <person name="Canovas D."/>
            <person name="Cerqueira G.C."/>
            <person name="Chen F."/>
            <person name="Chen W."/>
            <person name="Choi C."/>
            <person name="Clum A."/>
            <person name="Dos Santos R.A."/>
            <person name="Damasio A.R."/>
            <person name="Diallinas G."/>
            <person name="Emri T."/>
            <person name="Fekete E."/>
            <person name="Flipphi M."/>
            <person name="Freyberg S."/>
            <person name="Gallo A."/>
            <person name="Gournas C."/>
            <person name="Habgood R."/>
            <person name="Hainaut M."/>
            <person name="Harispe M.L."/>
            <person name="Henrissat B."/>
            <person name="Hilden K.S."/>
            <person name="Hope R."/>
            <person name="Hossain A."/>
            <person name="Karabika E."/>
            <person name="Karaffa L."/>
            <person name="Karanyi Z."/>
            <person name="Krasevec N."/>
            <person name="Kuo A."/>
            <person name="Kusch H."/>
            <person name="LaButti K."/>
            <person name="Lagendijk E.L."/>
            <person name="Lapidus A."/>
            <person name="Levasseur A."/>
            <person name="Lindquist E."/>
            <person name="Lipzen A."/>
            <person name="Logrieco A.F."/>
            <person name="MacCabe A."/>
            <person name="Maekelae M.R."/>
            <person name="Malavazi I."/>
            <person name="Melin P."/>
            <person name="Meyer V."/>
            <person name="Mielnichuk N."/>
            <person name="Miskei M."/>
            <person name="Molnar A.P."/>
            <person name="Mule G."/>
            <person name="Ngan C.Y."/>
            <person name="Orejas M."/>
            <person name="Orosz E."/>
            <person name="Ouedraogo J.P."/>
            <person name="Overkamp K.M."/>
            <person name="Park H.-S."/>
            <person name="Perrone G."/>
            <person name="Piumi F."/>
            <person name="Punt P.J."/>
            <person name="Ram A.F."/>
            <person name="Ramon A."/>
            <person name="Rauscher S."/>
            <person name="Record E."/>
            <person name="Riano-Pachon D.M."/>
            <person name="Robert V."/>
            <person name="Roehrig J."/>
            <person name="Ruller R."/>
            <person name="Salamov A."/>
            <person name="Salih N.S."/>
            <person name="Samson R.A."/>
            <person name="Sandor E."/>
            <person name="Sanguinetti M."/>
            <person name="Schuetze T."/>
            <person name="Sepcic K."/>
            <person name="Shelest E."/>
            <person name="Sherlock G."/>
            <person name="Sophianopoulou V."/>
            <person name="Squina F.M."/>
            <person name="Sun H."/>
            <person name="Susca A."/>
            <person name="Todd R.B."/>
            <person name="Tsang A."/>
            <person name="Unkles S.E."/>
            <person name="van de Wiele N."/>
            <person name="van Rossen-Uffink D."/>
            <person name="Oliveira J.V."/>
            <person name="Vesth T.C."/>
            <person name="Visser J."/>
            <person name="Yu J.-H."/>
            <person name="Zhou M."/>
            <person name="Andersen M.R."/>
            <person name="Archer D.B."/>
            <person name="Baker S.E."/>
            <person name="Benoit I."/>
            <person name="Brakhage A.A."/>
            <person name="Braus G.H."/>
            <person name="Fischer R."/>
            <person name="Frisvad J.C."/>
            <person name="Goldman G.H."/>
            <person name="Houbraken J."/>
            <person name="Oakley B."/>
            <person name="Pocsi I."/>
            <person name="Scazzocchio C."/>
            <person name="Seiboth B."/>
            <person name="vanKuyk P.A."/>
            <person name="Wortman J."/>
            <person name="Dyer P.S."/>
            <person name="Grigoriev I.V."/>
        </authorList>
    </citation>
    <scope>NUCLEOTIDE SEQUENCE [LARGE SCALE GENOMIC DNA]</scope>
    <source>
        <strain evidence="3">CBS 583.65</strain>
    </source>
</reference>
<evidence type="ECO:0000256" key="1">
    <source>
        <dbReference type="SAM" id="Phobius"/>
    </source>
</evidence>
<keyword evidence="3" id="KW-1185">Reference proteome</keyword>
<dbReference type="AlphaFoldDB" id="A0A1L9PSD3"/>
<sequence>MLYSRRISDDHLYVNRMVRIVYEIVLSFSLLPTLFVDLEWVALFAFFLLPVQATAFALAGVTMHRAIEWATAIILPSHNDMGLVYSCIGKACVNLEMGTDRYGCV</sequence>
<accession>A0A1L9PSD3</accession>
<organism evidence="2 3">
    <name type="scientific">Aspergillus versicolor CBS 583.65</name>
    <dbReference type="NCBI Taxonomy" id="1036611"/>
    <lineage>
        <taxon>Eukaryota</taxon>
        <taxon>Fungi</taxon>
        <taxon>Dikarya</taxon>
        <taxon>Ascomycota</taxon>
        <taxon>Pezizomycotina</taxon>
        <taxon>Eurotiomycetes</taxon>
        <taxon>Eurotiomycetidae</taxon>
        <taxon>Eurotiales</taxon>
        <taxon>Aspergillaceae</taxon>
        <taxon>Aspergillus</taxon>
        <taxon>Aspergillus subgen. Nidulantes</taxon>
    </lineage>
</organism>
<feature type="transmembrane region" description="Helical" evidence="1">
    <location>
        <begin position="20"/>
        <end position="36"/>
    </location>
</feature>
<gene>
    <name evidence="2" type="ORF">ASPVEDRAFT_30860</name>
</gene>
<dbReference type="Proteomes" id="UP000184073">
    <property type="component" value="Unassembled WGS sequence"/>
</dbReference>
<keyword evidence="1" id="KW-1133">Transmembrane helix</keyword>
<name>A0A1L9PSD3_ASPVE</name>
<keyword evidence="1" id="KW-0472">Membrane</keyword>
<dbReference type="GeneID" id="63725907"/>
<feature type="transmembrane region" description="Helical" evidence="1">
    <location>
        <begin position="42"/>
        <end position="61"/>
    </location>
</feature>
<proteinExistence type="predicted"/>
<evidence type="ECO:0000313" key="3">
    <source>
        <dbReference type="Proteomes" id="UP000184073"/>
    </source>
</evidence>
<dbReference type="EMBL" id="KV878131">
    <property type="protein sequence ID" value="OJJ04401.1"/>
    <property type="molecule type" value="Genomic_DNA"/>
</dbReference>
<keyword evidence="1" id="KW-0812">Transmembrane</keyword>
<dbReference type="VEuPathDB" id="FungiDB:ASPVEDRAFT_30860"/>
<evidence type="ECO:0000313" key="2">
    <source>
        <dbReference type="EMBL" id="OJJ04401.1"/>
    </source>
</evidence>
<protein>
    <submittedName>
        <fullName evidence="2">Uncharacterized protein</fullName>
    </submittedName>
</protein>
<dbReference type="OrthoDB" id="10284739at2759"/>